<comment type="catalytic activity">
    <reaction evidence="17">
        <text>S-sulfanyl-L-cysteine + tRNA(Cys) + ATP = (S)-sulfanyl-L-cysteinyl-tRNA(Cys) + AMP + diphosphate</text>
        <dbReference type="Rhea" id="RHEA:78647"/>
        <dbReference type="Rhea" id="RHEA-COMP:9661"/>
        <dbReference type="Rhea" id="RHEA-COMP:19119"/>
        <dbReference type="ChEBI" id="CHEBI:30616"/>
        <dbReference type="ChEBI" id="CHEBI:33019"/>
        <dbReference type="ChEBI" id="CHEBI:58591"/>
        <dbReference type="ChEBI" id="CHEBI:78442"/>
        <dbReference type="ChEBI" id="CHEBI:229520"/>
        <dbReference type="ChEBI" id="CHEBI:456215"/>
    </reaction>
    <physiologicalReaction direction="left-to-right" evidence="17">
        <dbReference type="Rhea" id="RHEA:78648"/>
    </physiologicalReaction>
</comment>
<keyword evidence="9" id="KW-0648">Protein biosynthesis</keyword>
<dbReference type="Gene3D" id="1.20.120.1910">
    <property type="entry name" value="Cysteine-tRNA ligase, C-terminal anti-codon recognition domain"/>
    <property type="match status" value="1"/>
</dbReference>
<feature type="chain" id="PRO_5004908791" description="cysteine--tRNA ligase" evidence="19">
    <location>
        <begin position="30"/>
        <end position="576"/>
    </location>
</feature>
<evidence type="ECO:0000256" key="12">
    <source>
        <dbReference type="ARBA" id="ARBA00043868"/>
    </source>
</evidence>
<dbReference type="GO" id="GO:0005524">
    <property type="term" value="F:ATP binding"/>
    <property type="evidence" value="ECO:0007669"/>
    <property type="project" value="UniProtKB-KW"/>
</dbReference>
<sequence length="576" mass="65287">PGSLLPQKLISCCLLSLLVFNKLKTETAARLNRNNIQVNQMSRSSYLKRFSFLSLQSRYLCSQHQWKQPSEGRDTGIRIYNCVARKQVPLILSNDAYATWYTCGPTVYDFTHIGHISCYVKLDIIQRILRHHFNVNLVTAMNITDIDDKIIQKSIESGKPWHELSRFYENEFWSVLKQLNVQEPNIKVRVTENIPRIVEFITRIIGKGSAYKGNDGSVYFAVNTCRNYGKLQKTNIDEDPEKPILGVEGKTAPADFALWKAQKCENEPAWPSPWGPGRPGWHIECSTLASMIFGQQLDFHAGGLDLRFPHHENEEAQSCAYHGSEQWVNYWLHSGQLHVKGQSVKMSKSLKNTISVGAMLERYTADEFRLACALSNYRNAMDYSDTLMETSRNTLKRLKSFKADCNAYLSGKKQGAQVEASEMLGDLERAKNNIDACYKDDFDTSCSIGVLLEQANAVSRQINAGTAENEKLYTSSCLDAVAAVQNFVQQQLQILGFSLVEESRAHVMGAATEFDLEGLVEDLLQSRRLIRERAVAGKNKELFQICDELRNCLRQHGIDIQDHNKGTSWQFSGNKQ</sequence>
<proteinExistence type="evidence at transcript level"/>
<dbReference type="PANTHER" id="PTHR10890:SF27">
    <property type="entry name" value="CYSTEINE--TRNA LIGASE, MITOCHONDRIAL-RELATED"/>
    <property type="match status" value="1"/>
</dbReference>
<dbReference type="GO" id="GO:0005737">
    <property type="term" value="C:cytoplasm"/>
    <property type="evidence" value="ECO:0007669"/>
    <property type="project" value="TreeGrafter"/>
</dbReference>
<keyword evidence="5" id="KW-0479">Metal-binding</keyword>
<dbReference type="CDD" id="cd00672">
    <property type="entry name" value="CysRS_core"/>
    <property type="match status" value="1"/>
</dbReference>
<keyword evidence="10" id="KW-0030">Aminoacyl-tRNA synthetase</keyword>
<dbReference type="PRINTS" id="PR00983">
    <property type="entry name" value="TRNASYNTHCYS"/>
</dbReference>
<evidence type="ECO:0000256" key="17">
    <source>
        <dbReference type="ARBA" id="ARBA00048609"/>
    </source>
</evidence>
<dbReference type="EMBL" id="GAMC01000263">
    <property type="protein sequence ID" value="JAC06293.1"/>
    <property type="molecule type" value="mRNA"/>
</dbReference>
<comment type="catalytic activity">
    <reaction evidence="18">
        <text>tRNA(Cys) + L-cysteine + ATP = L-cysteinyl-tRNA(Cys) + AMP + diphosphate</text>
        <dbReference type="Rhea" id="RHEA:17773"/>
        <dbReference type="Rhea" id="RHEA-COMP:9661"/>
        <dbReference type="Rhea" id="RHEA-COMP:9679"/>
        <dbReference type="ChEBI" id="CHEBI:30616"/>
        <dbReference type="ChEBI" id="CHEBI:33019"/>
        <dbReference type="ChEBI" id="CHEBI:35235"/>
        <dbReference type="ChEBI" id="CHEBI:78442"/>
        <dbReference type="ChEBI" id="CHEBI:78517"/>
        <dbReference type="ChEBI" id="CHEBI:456215"/>
        <dbReference type="EC" id="6.1.1.16"/>
    </reaction>
    <physiologicalReaction direction="right-to-left" evidence="18">
        <dbReference type="Rhea" id="RHEA:17775"/>
    </physiologicalReaction>
</comment>
<protein>
    <recommendedName>
        <fullName evidence="3">cysteine--tRNA ligase</fullName>
        <ecNumber evidence="3">6.1.1.16</ecNumber>
    </recommendedName>
    <alternativeName>
        <fullName evidence="11">Cysteinyl-tRNA synthetase</fullName>
    </alternativeName>
</protein>
<keyword evidence="7" id="KW-0862">Zinc</keyword>
<evidence type="ECO:0000256" key="16">
    <source>
        <dbReference type="ARBA" id="ARBA00047731"/>
    </source>
</evidence>
<evidence type="ECO:0000256" key="2">
    <source>
        <dbReference type="ARBA" id="ARBA00005594"/>
    </source>
</evidence>
<dbReference type="InterPro" id="IPR032678">
    <property type="entry name" value="tRNA-synt_1_cat_dom"/>
</dbReference>
<dbReference type="GO" id="GO:0006423">
    <property type="term" value="P:cysteinyl-tRNA aminoacylation"/>
    <property type="evidence" value="ECO:0007669"/>
    <property type="project" value="InterPro"/>
</dbReference>
<evidence type="ECO:0000256" key="6">
    <source>
        <dbReference type="ARBA" id="ARBA00022741"/>
    </source>
</evidence>
<comment type="function">
    <text evidence="13">In addition to its role as an aminoacyl-tRNA synthetase, has also cysteine persulfide synthase activity. Produces reactive persulfide species such as cysteine persulfide (CysSSH) from substrate cysteine and mediate direct incorporation of CysSSH into proteins during translations, resulting in protein persulfides and polysulfides. CysSSHs behave as potent antioxidants and cellular protectants.</text>
</comment>
<evidence type="ECO:0000256" key="15">
    <source>
        <dbReference type="ARBA" id="ARBA00047548"/>
    </source>
</evidence>
<evidence type="ECO:0000256" key="11">
    <source>
        <dbReference type="ARBA" id="ARBA00031499"/>
    </source>
</evidence>
<keyword evidence="19" id="KW-0732">Signal</keyword>
<evidence type="ECO:0000256" key="7">
    <source>
        <dbReference type="ARBA" id="ARBA00022833"/>
    </source>
</evidence>
<evidence type="ECO:0000256" key="4">
    <source>
        <dbReference type="ARBA" id="ARBA00022598"/>
    </source>
</evidence>
<dbReference type="InterPro" id="IPR009080">
    <property type="entry name" value="tRNAsynth_Ia_anticodon-bd"/>
</dbReference>
<organism evidence="21">
    <name type="scientific">Ceratitis capitata</name>
    <name type="common">Mediterranean fruit fly</name>
    <name type="synonym">Tephritis capitata</name>
    <dbReference type="NCBI Taxonomy" id="7213"/>
    <lineage>
        <taxon>Eukaryota</taxon>
        <taxon>Metazoa</taxon>
        <taxon>Ecdysozoa</taxon>
        <taxon>Arthropoda</taxon>
        <taxon>Hexapoda</taxon>
        <taxon>Insecta</taxon>
        <taxon>Pterygota</taxon>
        <taxon>Neoptera</taxon>
        <taxon>Endopterygota</taxon>
        <taxon>Diptera</taxon>
        <taxon>Brachycera</taxon>
        <taxon>Muscomorpha</taxon>
        <taxon>Tephritoidea</taxon>
        <taxon>Tephritidae</taxon>
        <taxon>Ceratitis</taxon>
        <taxon>Ceratitis</taxon>
    </lineage>
</organism>
<keyword evidence="4 21" id="KW-0436">Ligase</keyword>
<gene>
    <name evidence="21" type="primary">SYCM</name>
</gene>
<comment type="function">
    <text evidence="12">Mitochondrial cysteine-specific aminoacyl-tRNA synthetase that catalyzes the ATP-dependent ligation of cysteine to tRNA(Cys).</text>
</comment>
<dbReference type="AlphaFoldDB" id="W8C2X8"/>
<dbReference type="EC" id="6.1.1.16" evidence="3"/>
<comment type="catalytic activity">
    <reaction evidence="16">
        <text>S-sulfanyl-L-cysteine + L-cysteine = S-disulfanyl-L-cysteine + L-alanine</text>
        <dbReference type="Rhea" id="RHEA:78627"/>
        <dbReference type="ChEBI" id="CHEBI:35235"/>
        <dbReference type="ChEBI" id="CHEBI:57972"/>
        <dbReference type="ChEBI" id="CHEBI:58591"/>
        <dbReference type="ChEBI" id="CHEBI:229465"/>
    </reaction>
    <physiologicalReaction direction="left-to-right" evidence="16">
        <dbReference type="Rhea" id="RHEA:78628"/>
    </physiologicalReaction>
</comment>
<evidence type="ECO:0000259" key="20">
    <source>
        <dbReference type="Pfam" id="PF01406"/>
    </source>
</evidence>
<dbReference type="SUPFAM" id="SSF52374">
    <property type="entry name" value="Nucleotidylyl transferase"/>
    <property type="match status" value="1"/>
</dbReference>
<evidence type="ECO:0000256" key="10">
    <source>
        <dbReference type="ARBA" id="ARBA00023146"/>
    </source>
</evidence>
<dbReference type="HAMAP" id="MF_00041">
    <property type="entry name" value="Cys_tRNA_synth"/>
    <property type="match status" value="1"/>
</dbReference>
<evidence type="ECO:0000256" key="14">
    <source>
        <dbReference type="ARBA" id="ARBA00047499"/>
    </source>
</evidence>
<reference evidence="21" key="1">
    <citation type="submission" date="2013-07" db="EMBL/GenBank/DDBJ databases">
        <authorList>
            <person name="Geib S."/>
        </authorList>
    </citation>
    <scope>NUCLEOTIDE SEQUENCE</scope>
</reference>
<evidence type="ECO:0000256" key="5">
    <source>
        <dbReference type="ARBA" id="ARBA00022723"/>
    </source>
</evidence>
<accession>W8C2X8</accession>
<comment type="catalytic activity">
    <reaction evidence="15">
        <text>2 L-cysteine = S-sulfanyl-L-cysteine + L-alanine</text>
        <dbReference type="Rhea" id="RHEA:78543"/>
        <dbReference type="ChEBI" id="CHEBI:35235"/>
        <dbReference type="ChEBI" id="CHEBI:57972"/>
        <dbReference type="ChEBI" id="CHEBI:58591"/>
    </reaction>
    <physiologicalReaction direction="left-to-right" evidence="15">
        <dbReference type="Rhea" id="RHEA:78544"/>
    </physiologicalReaction>
</comment>
<evidence type="ECO:0000256" key="18">
    <source>
        <dbReference type="ARBA" id="ARBA00049046"/>
    </source>
</evidence>
<comment type="cofactor">
    <cofactor evidence="1">
        <name>Zn(2+)</name>
        <dbReference type="ChEBI" id="CHEBI:29105"/>
    </cofactor>
</comment>
<keyword evidence="8" id="KW-0067">ATP-binding</keyword>
<dbReference type="GO" id="GO:0004817">
    <property type="term" value="F:cysteine-tRNA ligase activity"/>
    <property type="evidence" value="ECO:0007669"/>
    <property type="project" value="UniProtKB-EC"/>
</dbReference>
<evidence type="ECO:0000256" key="19">
    <source>
        <dbReference type="SAM" id="SignalP"/>
    </source>
</evidence>
<reference evidence="21" key="2">
    <citation type="journal article" date="2014" name="BMC Genomics">
        <title>A genomic perspective to assessing quality of mass-reared SIT flies used in Mediterranean fruit fly (Ceratitis capitata) eradication in California.</title>
        <authorList>
            <person name="Calla B."/>
            <person name="Hall B."/>
            <person name="Hou S."/>
            <person name="Geib S.M."/>
        </authorList>
    </citation>
    <scope>NUCLEOTIDE SEQUENCE</scope>
</reference>
<dbReference type="NCBIfam" id="TIGR00435">
    <property type="entry name" value="cysS"/>
    <property type="match status" value="1"/>
</dbReference>
<comment type="catalytic activity">
    <reaction evidence="14">
        <text>S-disulfanyl-L-cysteine + tRNA(Cys) + ATP = (S)-disulfanyl-L-cysteinyl-tRNA(Cys) + AMP + diphosphate</text>
        <dbReference type="Rhea" id="RHEA:78651"/>
        <dbReference type="Rhea" id="RHEA-COMP:9661"/>
        <dbReference type="Rhea" id="RHEA-COMP:19120"/>
        <dbReference type="ChEBI" id="CHEBI:30616"/>
        <dbReference type="ChEBI" id="CHEBI:33019"/>
        <dbReference type="ChEBI" id="CHEBI:78442"/>
        <dbReference type="ChEBI" id="CHEBI:229465"/>
        <dbReference type="ChEBI" id="CHEBI:229521"/>
        <dbReference type="ChEBI" id="CHEBI:456215"/>
    </reaction>
    <physiologicalReaction direction="left-to-right" evidence="14">
        <dbReference type="Rhea" id="RHEA:78652"/>
    </physiologicalReaction>
</comment>
<evidence type="ECO:0000256" key="3">
    <source>
        <dbReference type="ARBA" id="ARBA00012832"/>
    </source>
</evidence>
<evidence type="ECO:0000313" key="21">
    <source>
        <dbReference type="EMBL" id="JAC06293.1"/>
    </source>
</evidence>
<evidence type="ECO:0000256" key="13">
    <source>
        <dbReference type="ARBA" id="ARBA00045476"/>
    </source>
</evidence>
<feature type="non-terminal residue" evidence="21">
    <location>
        <position position="1"/>
    </location>
</feature>
<evidence type="ECO:0000256" key="9">
    <source>
        <dbReference type="ARBA" id="ARBA00022917"/>
    </source>
</evidence>
<dbReference type="FunFam" id="3.40.50.620:FF:000027">
    <property type="entry name" value="Cysteine--tRNA ligase, cytoplasmic"/>
    <property type="match status" value="1"/>
</dbReference>
<dbReference type="PANTHER" id="PTHR10890">
    <property type="entry name" value="CYSTEINYL-TRNA SYNTHETASE"/>
    <property type="match status" value="1"/>
</dbReference>
<dbReference type="InterPro" id="IPR014729">
    <property type="entry name" value="Rossmann-like_a/b/a_fold"/>
</dbReference>
<evidence type="ECO:0000256" key="1">
    <source>
        <dbReference type="ARBA" id="ARBA00001947"/>
    </source>
</evidence>
<dbReference type="Gene3D" id="3.40.50.620">
    <property type="entry name" value="HUPs"/>
    <property type="match status" value="1"/>
</dbReference>
<dbReference type="Pfam" id="PF01406">
    <property type="entry name" value="tRNA-synt_1e"/>
    <property type="match status" value="1"/>
</dbReference>
<dbReference type="OrthoDB" id="438179at2759"/>
<dbReference type="InterPro" id="IPR024909">
    <property type="entry name" value="Cys-tRNA/MSH_ligase"/>
</dbReference>
<keyword evidence="6" id="KW-0547">Nucleotide-binding</keyword>
<dbReference type="GO" id="GO:0046872">
    <property type="term" value="F:metal ion binding"/>
    <property type="evidence" value="ECO:0007669"/>
    <property type="project" value="UniProtKB-KW"/>
</dbReference>
<name>W8C2X8_CERCA</name>
<evidence type="ECO:0000256" key="8">
    <source>
        <dbReference type="ARBA" id="ARBA00022840"/>
    </source>
</evidence>
<feature type="signal peptide" evidence="19">
    <location>
        <begin position="1"/>
        <end position="29"/>
    </location>
</feature>
<dbReference type="SUPFAM" id="SSF47323">
    <property type="entry name" value="Anticodon-binding domain of a subclass of class I aminoacyl-tRNA synthetases"/>
    <property type="match status" value="1"/>
</dbReference>
<dbReference type="InterPro" id="IPR015803">
    <property type="entry name" value="Cys-tRNA-ligase"/>
</dbReference>
<feature type="domain" description="tRNA synthetases class I catalytic" evidence="20">
    <location>
        <begin position="97"/>
        <end position="392"/>
    </location>
</feature>
<comment type="similarity">
    <text evidence="2">Belongs to the class-I aminoacyl-tRNA synthetase family.</text>
</comment>